<comment type="caution">
    <text evidence="3">The sequence shown here is derived from an EMBL/GenBank/DDBJ whole genome shotgun (WGS) entry which is preliminary data.</text>
</comment>
<feature type="domain" description="Glycosyl transferase family 1" evidence="1">
    <location>
        <begin position="167"/>
        <end position="326"/>
    </location>
</feature>
<reference evidence="3 4" key="1">
    <citation type="submission" date="2020-08" db="EMBL/GenBank/DDBJ databases">
        <title>Genome public.</title>
        <authorList>
            <person name="Liu C."/>
            <person name="Sun Q."/>
        </authorList>
    </citation>
    <scope>NUCLEOTIDE SEQUENCE [LARGE SCALE GENOMIC DNA]</scope>
    <source>
        <strain evidence="3 4">NSJ-6</strain>
    </source>
</reference>
<dbReference type="Pfam" id="PF00534">
    <property type="entry name" value="Glycos_transf_1"/>
    <property type="match status" value="1"/>
</dbReference>
<dbReference type="EMBL" id="JACOOO010000047">
    <property type="protein sequence ID" value="MBC5630968.1"/>
    <property type="molecule type" value="Genomic_DNA"/>
</dbReference>
<evidence type="ECO:0000259" key="2">
    <source>
        <dbReference type="Pfam" id="PF13439"/>
    </source>
</evidence>
<dbReference type="Pfam" id="PF13439">
    <property type="entry name" value="Glyco_transf_4"/>
    <property type="match status" value="1"/>
</dbReference>
<sequence>MKVLHIINSFDIGGAEKLLYNYILEANSKCNSIAIFKSSNSFLYKELTKREIRFIYMCDKNPISKFIRLVKDIRNEKYDVVHAHLFPSNYYAAIASLFCKKSKFIFTEHSVTNRRRKYKIFKFIERIIYRQFDGIIACSEEVKSSLLRWLEENINVYTINNGVKEIKKIDTNKEYDLITIASLRSNVKGVDILLKELSYIKDDFNNAIIIGDGVEKDNLLILRDALGLDNKVSFLGIRDDIGSMLSKSKIFVMSSRNEGFPLALLEAMSAKIPIIASNVSDIPKIIRSNKNGVLVDINKKGELSRAIKCLLKNGDMSIRLGEYAYKTYKNNYNIEIYCKNIKKFYEYIIKK</sequence>
<gene>
    <name evidence="3" type="ORF">H8S20_19250</name>
</gene>
<name>A0ABR7DJX9_9CLOT</name>
<dbReference type="PANTHER" id="PTHR12526">
    <property type="entry name" value="GLYCOSYLTRANSFERASE"/>
    <property type="match status" value="1"/>
</dbReference>
<feature type="domain" description="Glycosyltransferase subfamily 4-like N-terminal" evidence="2">
    <location>
        <begin position="13"/>
        <end position="163"/>
    </location>
</feature>
<dbReference type="Proteomes" id="UP000596929">
    <property type="component" value="Unassembled WGS sequence"/>
</dbReference>
<dbReference type="InterPro" id="IPR001296">
    <property type="entry name" value="Glyco_trans_1"/>
</dbReference>
<dbReference type="SUPFAM" id="SSF53756">
    <property type="entry name" value="UDP-Glycosyltransferase/glycogen phosphorylase"/>
    <property type="match status" value="1"/>
</dbReference>
<evidence type="ECO:0000313" key="3">
    <source>
        <dbReference type="EMBL" id="MBC5630968.1"/>
    </source>
</evidence>
<proteinExistence type="predicted"/>
<organism evidence="3 4">
    <name type="scientific">Clostridium hominis</name>
    <dbReference type="NCBI Taxonomy" id="2763036"/>
    <lineage>
        <taxon>Bacteria</taxon>
        <taxon>Bacillati</taxon>
        <taxon>Bacillota</taxon>
        <taxon>Clostridia</taxon>
        <taxon>Eubacteriales</taxon>
        <taxon>Clostridiaceae</taxon>
        <taxon>Clostridium</taxon>
    </lineage>
</organism>
<dbReference type="InterPro" id="IPR028098">
    <property type="entry name" value="Glyco_trans_4-like_N"/>
</dbReference>
<protein>
    <submittedName>
        <fullName evidence="3">Glycosyltransferase</fullName>
    </submittedName>
</protein>
<evidence type="ECO:0000313" key="4">
    <source>
        <dbReference type="Proteomes" id="UP000596929"/>
    </source>
</evidence>
<keyword evidence="4" id="KW-1185">Reference proteome</keyword>
<dbReference type="RefSeq" id="WP_186861097.1">
    <property type="nucleotide sequence ID" value="NZ_JACOOO010000047.1"/>
</dbReference>
<dbReference type="Gene3D" id="3.40.50.2000">
    <property type="entry name" value="Glycogen Phosphorylase B"/>
    <property type="match status" value="2"/>
</dbReference>
<evidence type="ECO:0000259" key="1">
    <source>
        <dbReference type="Pfam" id="PF00534"/>
    </source>
</evidence>
<accession>A0ABR7DJX9</accession>